<feature type="region of interest" description="Disordered" evidence="1">
    <location>
        <begin position="32"/>
        <end position="51"/>
    </location>
</feature>
<comment type="caution">
    <text evidence="2">The sequence shown here is derived from an EMBL/GenBank/DDBJ whole genome shotgun (WGS) entry which is preliminary data.</text>
</comment>
<reference evidence="2 3" key="1">
    <citation type="submission" date="2019-03" db="EMBL/GenBank/DDBJ databases">
        <title>Genomic Encyclopedia of Type Strains, Phase IV (KMG-IV): sequencing the most valuable type-strain genomes for metagenomic binning, comparative biology and taxonomic classification.</title>
        <authorList>
            <person name="Goeker M."/>
        </authorList>
    </citation>
    <scope>NUCLEOTIDE SEQUENCE [LARGE SCALE GENOMIC DNA]</scope>
    <source>
        <strain evidence="2 3">DSM 16326</strain>
    </source>
</reference>
<dbReference type="AlphaFoldDB" id="A0A4R8ISY9"/>
<sequence length="51" mass="5466">MGFALIELSLRNPESKNDNAIFNKSNTAHSGNGFAQGVKCDETSIPGVEQQ</sequence>
<dbReference type="Proteomes" id="UP000294914">
    <property type="component" value="Unassembled WGS sequence"/>
</dbReference>
<organism evidence="2 3">
    <name type="scientific">Thiohalophilus thiocyanatoxydans</name>
    <dbReference type="NCBI Taxonomy" id="381308"/>
    <lineage>
        <taxon>Bacteria</taxon>
        <taxon>Pseudomonadati</taxon>
        <taxon>Pseudomonadota</taxon>
        <taxon>Gammaproteobacteria</taxon>
        <taxon>Thiohalomonadales</taxon>
        <taxon>Thiohalophilaceae</taxon>
        <taxon>Thiohalophilus</taxon>
    </lineage>
</organism>
<name>A0A4R8ISY9_9GAMM</name>
<keyword evidence="3" id="KW-1185">Reference proteome</keyword>
<protein>
    <submittedName>
        <fullName evidence="2">Uncharacterized protein</fullName>
    </submittedName>
</protein>
<evidence type="ECO:0000313" key="3">
    <source>
        <dbReference type="Proteomes" id="UP000294914"/>
    </source>
</evidence>
<accession>A0A4R8ISY9</accession>
<dbReference type="EMBL" id="SOQX01000001">
    <property type="protein sequence ID" value="TDY03748.1"/>
    <property type="molecule type" value="Genomic_DNA"/>
</dbReference>
<evidence type="ECO:0000256" key="1">
    <source>
        <dbReference type="SAM" id="MobiDB-lite"/>
    </source>
</evidence>
<gene>
    <name evidence="2" type="ORF">EDC23_0117</name>
</gene>
<evidence type="ECO:0000313" key="2">
    <source>
        <dbReference type="EMBL" id="TDY03748.1"/>
    </source>
</evidence>
<proteinExistence type="predicted"/>